<evidence type="ECO:0008006" key="5">
    <source>
        <dbReference type="Google" id="ProtNLM"/>
    </source>
</evidence>
<dbReference type="Proteomes" id="UP000272778">
    <property type="component" value="Unassembled WGS sequence"/>
</dbReference>
<dbReference type="AlphaFoldDB" id="A0A3N6MU02"/>
<dbReference type="OrthoDB" id="6687316at2"/>
<keyword evidence="2" id="KW-0732">Signal</keyword>
<evidence type="ECO:0000256" key="2">
    <source>
        <dbReference type="SAM" id="SignalP"/>
    </source>
</evidence>
<evidence type="ECO:0000313" key="3">
    <source>
        <dbReference type="EMBL" id="RQH07474.1"/>
    </source>
</evidence>
<dbReference type="InterPro" id="IPR024572">
    <property type="entry name" value="RcnB"/>
</dbReference>
<name>A0A3N6MU02_9BURK</name>
<dbReference type="RefSeq" id="WP_124150668.1">
    <property type="nucleotide sequence ID" value="NZ_RQIS01000005.1"/>
</dbReference>
<dbReference type="Gene3D" id="3.10.450.160">
    <property type="entry name" value="inner membrane protein cigr"/>
    <property type="match status" value="1"/>
</dbReference>
<dbReference type="Pfam" id="PF11776">
    <property type="entry name" value="RcnB"/>
    <property type="match status" value="1"/>
</dbReference>
<dbReference type="EMBL" id="RQIS01000005">
    <property type="protein sequence ID" value="RQH07474.1"/>
    <property type="molecule type" value="Genomic_DNA"/>
</dbReference>
<reference evidence="3 4" key="1">
    <citation type="submission" date="2018-11" db="EMBL/GenBank/DDBJ databases">
        <title>Paraburkholderia sp. DHOA04, isolated from soil.</title>
        <authorList>
            <person name="Gao Z.-H."/>
            <person name="Qiu L.-H."/>
            <person name="Fu J.-C."/>
        </authorList>
    </citation>
    <scope>NUCLEOTIDE SEQUENCE [LARGE SCALE GENOMIC DNA]</scope>
    <source>
        <strain evidence="3 4">DHOA04</strain>
    </source>
</reference>
<protein>
    <recommendedName>
        <fullName evidence="5">RcnB family protein</fullName>
    </recommendedName>
</protein>
<gene>
    <name evidence="3" type="ORF">D1Y85_08800</name>
</gene>
<evidence type="ECO:0000256" key="1">
    <source>
        <dbReference type="SAM" id="MobiDB-lite"/>
    </source>
</evidence>
<evidence type="ECO:0000313" key="4">
    <source>
        <dbReference type="Proteomes" id="UP000272778"/>
    </source>
</evidence>
<proteinExistence type="predicted"/>
<feature type="signal peptide" evidence="2">
    <location>
        <begin position="1"/>
        <end position="24"/>
    </location>
</feature>
<comment type="caution">
    <text evidence="3">The sequence shown here is derived from an EMBL/GenBank/DDBJ whole genome shotgun (WGS) entry which is preliminary data.</text>
</comment>
<feature type="chain" id="PRO_5018256040" description="RcnB family protein" evidence="2">
    <location>
        <begin position="25"/>
        <end position="106"/>
    </location>
</feature>
<accession>A0A3N6MU02</accession>
<organism evidence="3 4">
    <name type="scientific">Paraburkholderia dinghuensis</name>
    <dbReference type="NCBI Taxonomy" id="2305225"/>
    <lineage>
        <taxon>Bacteria</taxon>
        <taxon>Pseudomonadati</taxon>
        <taxon>Pseudomonadota</taxon>
        <taxon>Betaproteobacteria</taxon>
        <taxon>Burkholderiales</taxon>
        <taxon>Burkholderiaceae</taxon>
        <taxon>Paraburkholderia</taxon>
    </lineage>
</organism>
<keyword evidence="4" id="KW-1185">Reference proteome</keyword>
<sequence>MDRRSVLLATLALPAMLASFSTFAQTRPPGTYRGGEPPAHMPPGDLPPQLQKGDRVDPEFRNRQFVVDDWRQHGLEPPPRGRHWVGIAGRYYLVRSSNWTVERVGP</sequence>
<feature type="region of interest" description="Disordered" evidence="1">
    <location>
        <begin position="25"/>
        <end position="56"/>
    </location>
</feature>